<comment type="caution">
    <text evidence="2">The sequence shown here is derived from an EMBL/GenBank/DDBJ whole genome shotgun (WGS) entry which is preliminary data.</text>
</comment>
<dbReference type="Proteomes" id="UP001225761">
    <property type="component" value="Unassembled WGS sequence"/>
</dbReference>
<feature type="chain" id="PRO_5045604864" evidence="1">
    <location>
        <begin position="24"/>
        <end position="197"/>
    </location>
</feature>
<gene>
    <name evidence="2" type="ORF">QM481_09625</name>
</gene>
<keyword evidence="1" id="KW-0732">Signal</keyword>
<organism evidence="2 3">
    <name type="scientific">Flectobacillus rivi</name>
    <dbReference type="NCBI Taxonomy" id="2984209"/>
    <lineage>
        <taxon>Bacteria</taxon>
        <taxon>Pseudomonadati</taxon>
        <taxon>Bacteroidota</taxon>
        <taxon>Cytophagia</taxon>
        <taxon>Cytophagales</taxon>
        <taxon>Flectobacillaceae</taxon>
        <taxon>Flectobacillus</taxon>
    </lineage>
</organism>
<keyword evidence="3" id="KW-1185">Reference proteome</keyword>
<evidence type="ECO:0000256" key="1">
    <source>
        <dbReference type="SAM" id="SignalP"/>
    </source>
</evidence>
<evidence type="ECO:0000313" key="2">
    <source>
        <dbReference type="EMBL" id="MDI9874782.1"/>
    </source>
</evidence>
<reference evidence="2 3" key="1">
    <citation type="submission" date="2023-05" db="EMBL/GenBank/DDBJ databases">
        <title>Novel species of genus Flectobacillus isolated from stream in China.</title>
        <authorList>
            <person name="Lu H."/>
        </authorList>
    </citation>
    <scope>NUCLEOTIDE SEQUENCE [LARGE SCALE GENOMIC DNA]</scope>
    <source>
        <strain evidence="2 3">LFS242W</strain>
    </source>
</reference>
<dbReference type="EMBL" id="JASHIE010000006">
    <property type="protein sequence ID" value="MDI9874782.1"/>
    <property type="molecule type" value="Genomic_DNA"/>
</dbReference>
<accession>A0ABT6Z0Z1</accession>
<evidence type="ECO:0000313" key="3">
    <source>
        <dbReference type="Proteomes" id="UP001225761"/>
    </source>
</evidence>
<dbReference type="RefSeq" id="WP_283381585.1">
    <property type="nucleotide sequence ID" value="NZ_JASHIE010000006.1"/>
</dbReference>
<protein>
    <submittedName>
        <fullName evidence="2">Uncharacterized protein</fullName>
    </submittedName>
</protein>
<feature type="signal peptide" evidence="1">
    <location>
        <begin position="1"/>
        <end position="23"/>
    </location>
</feature>
<proteinExistence type="predicted"/>
<name>A0ABT6Z0Z1_9BACT</name>
<sequence>MKIHLSFLALLCTLLFTSAPDLVAQCTIPLLDIKDSVTIKALKIYINTTDARNLKREGKYIDEKSTIVLVEEKQIHQTDGRTLKVLEVNMAQMNYYKHWKMSIIGYFYIDKVLFLVTSPFMGLFTTKNYDYDTCLSQVLQNHSIREYDAPKRIKKIFHNQEVEMKELGESIDHYQARITINLLDKNSKEPYIVQYYR</sequence>